<accession>A0A9W9Q388</accession>
<sequence>MGESVGGWEIVSARNQEERSLADIGSTTPSHLTRVLYIPNHDGSPSHLPIHEITGQYKDTVGNRVMGTASYAVSLGKIPKPHMIGDGVATPLENAIFYNVNIDKAGEGDAPLTSVLVVPSSTKSVPIRVETDINNMESADGKATTITMKRQEDGAVAERPTTMSASYPIAPLTWRKTVFVHPYFAFQPPEEEKAYFEWQLHPIPYGRLRYTLVRVRGMQSTDEPAKPGLPSDHEILAIYHHIGDGVSLPLPYSEGVLLLSGDLKPETETMVVASAFGMLGELRRLSKPGKTAGSSKESKEGRFGFVKGLLNKK</sequence>
<comment type="caution">
    <text evidence="1">The sequence shown here is derived from an EMBL/GenBank/DDBJ whole genome shotgun (WGS) entry which is preliminary data.</text>
</comment>
<dbReference type="AlphaFoldDB" id="A0A9W9Q388"/>
<organism evidence="1 2">
    <name type="scientific">Penicillium atrosanguineum</name>
    <dbReference type="NCBI Taxonomy" id="1132637"/>
    <lineage>
        <taxon>Eukaryota</taxon>
        <taxon>Fungi</taxon>
        <taxon>Dikarya</taxon>
        <taxon>Ascomycota</taxon>
        <taxon>Pezizomycotina</taxon>
        <taxon>Eurotiomycetes</taxon>
        <taxon>Eurotiomycetidae</taxon>
        <taxon>Eurotiales</taxon>
        <taxon>Aspergillaceae</taxon>
        <taxon>Penicillium</taxon>
    </lineage>
</organism>
<reference evidence="1" key="2">
    <citation type="journal article" date="2023" name="IMA Fungus">
        <title>Comparative genomic study of the Penicillium genus elucidates a diverse pangenome and 15 lateral gene transfer events.</title>
        <authorList>
            <person name="Petersen C."/>
            <person name="Sorensen T."/>
            <person name="Nielsen M.R."/>
            <person name="Sondergaard T.E."/>
            <person name="Sorensen J.L."/>
            <person name="Fitzpatrick D.A."/>
            <person name="Frisvad J.C."/>
            <person name="Nielsen K.L."/>
        </authorList>
    </citation>
    <scope>NUCLEOTIDE SEQUENCE</scope>
    <source>
        <strain evidence="1">IBT 21472</strain>
    </source>
</reference>
<dbReference type="Proteomes" id="UP001147746">
    <property type="component" value="Unassembled WGS sequence"/>
</dbReference>
<dbReference type="EMBL" id="JAPZBO010000002">
    <property type="protein sequence ID" value="KAJ5323760.1"/>
    <property type="molecule type" value="Genomic_DNA"/>
</dbReference>
<keyword evidence="2" id="KW-1185">Reference proteome</keyword>
<dbReference type="OrthoDB" id="5212373at2759"/>
<gene>
    <name evidence="1" type="ORF">N7476_002360</name>
</gene>
<evidence type="ECO:0000313" key="2">
    <source>
        <dbReference type="Proteomes" id="UP001147746"/>
    </source>
</evidence>
<proteinExistence type="predicted"/>
<evidence type="ECO:0000313" key="1">
    <source>
        <dbReference type="EMBL" id="KAJ5323760.1"/>
    </source>
</evidence>
<name>A0A9W9Q388_9EURO</name>
<protein>
    <submittedName>
        <fullName evidence="1">Uncharacterized protein</fullName>
    </submittedName>
</protein>
<reference evidence="1" key="1">
    <citation type="submission" date="2022-12" db="EMBL/GenBank/DDBJ databases">
        <authorList>
            <person name="Petersen C."/>
        </authorList>
    </citation>
    <scope>NUCLEOTIDE SEQUENCE</scope>
    <source>
        <strain evidence="1">IBT 21472</strain>
    </source>
</reference>